<protein>
    <recommendedName>
        <fullName evidence="7">4'-phosphopantetheinyl transferase</fullName>
    </recommendedName>
</protein>
<accession>A0ABN6GB16</accession>
<evidence type="ECO:0000256" key="2">
    <source>
        <dbReference type="ARBA" id="ARBA00022679"/>
    </source>
</evidence>
<reference evidence="5 6" key="1">
    <citation type="submission" date="2021-04" db="EMBL/GenBank/DDBJ databases">
        <title>Complete genome sequencing of Allochromatium tepidum strain NZ.</title>
        <authorList>
            <person name="Tsukatani Y."/>
            <person name="Mori H."/>
        </authorList>
    </citation>
    <scope>NUCLEOTIDE SEQUENCE [LARGE SCALE GENOMIC DNA]</scope>
    <source>
        <strain evidence="5 6">NZ</strain>
    </source>
</reference>
<dbReference type="Gene3D" id="3.90.470.20">
    <property type="entry name" value="4'-phosphopantetheinyl transferase domain"/>
    <property type="match status" value="1"/>
</dbReference>
<dbReference type="PANTHER" id="PTHR12215">
    <property type="entry name" value="PHOSPHOPANTETHEINE TRANSFERASE"/>
    <property type="match status" value="1"/>
</dbReference>
<evidence type="ECO:0000313" key="6">
    <source>
        <dbReference type="Proteomes" id="UP000680679"/>
    </source>
</evidence>
<keyword evidence="6" id="KW-1185">Reference proteome</keyword>
<dbReference type="PANTHER" id="PTHR12215:SF10">
    <property type="entry name" value="L-AMINOADIPATE-SEMIALDEHYDE DEHYDROGENASE-PHOSPHOPANTETHEINYL TRANSFERASE"/>
    <property type="match status" value="1"/>
</dbReference>
<dbReference type="InterPro" id="IPR008278">
    <property type="entry name" value="4-PPantetheinyl_Trfase_dom"/>
</dbReference>
<evidence type="ECO:0000313" key="5">
    <source>
        <dbReference type="EMBL" id="BCU07103.1"/>
    </source>
</evidence>
<dbReference type="Pfam" id="PF22624">
    <property type="entry name" value="AASDHPPT_N"/>
    <property type="match status" value="1"/>
</dbReference>
<comment type="similarity">
    <text evidence="1">Belongs to the P-Pant transferase superfamily. Gsp/Sfp/HetI/AcpT family.</text>
</comment>
<keyword evidence="2" id="KW-0808">Transferase</keyword>
<name>A0ABN6GB16_9GAMM</name>
<feature type="domain" description="4'-phosphopantetheinyl transferase N-terminal" evidence="4">
    <location>
        <begin position="53"/>
        <end position="124"/>
    </location>
</feature>
<evidence type="ECO:0000259" key="4">
    <source>
        <dbReference type="Pfam" id="PF22624"/>
    </source>
</evidence>
<dbReference type="Proteomes" id="UP000680679">
    <property type="component" value="Chromosome"/>
</dbReference>
<dbReference type="Pfam" id="PF01648">
    <property type="entry name" value="ACPS"/>
    <property type="match status" value="1"/>
</dbReference>
<dbReference type="InterPro" id="IPR055066">
    <property type="entry name" value="AASDHPPT_N"/>
</dbReference>
<organism evidence="5 6">
    <name type="scientific">Allochromatium tepidum</name>
    <dbReference type="NCBI Taxonomy" id="553982"/>
    <lineage>
        <taxon>Bacteria</taxon>
        <taxon>Pseudomonadati</taxon>
        <taxon>Pseudomonadota</taxon>
        <taxon>Gammaproteobacteria</taxon>
        <taxon>Chromatiales</taxon>
        <taxon>Chromatiaceae</taxon>
        <taxon>Allochromatium</taxon>
    </lineage>
</organism>
<dbReference type="InterPro" id="IPR037143">
    <property type="entry name" value="4-PPantetheinyl_Trfase_dom_sf"/>
</dbReference>
<feature type="domain" description="4'-phosphopantetheinyl transferase" evidence="3">
    <location>
        <begin position="133"/>
        <end position="194"/>
    </location>
</feature>
<evidence type="ECO:0000259" key="3">
    <source>
        <dbReference type="Pfam" id="PF01648"/>
    </source>
</evidence>
<dbReference type="EMBL" id="AP024563">
    <property type="protein sequence ID" value="BCU07103.1"/>
    <property type="molecule type" value="Genomic_DNA"/>
</dbReference>
<dbReference type="SUPFAM" id="SSF56214">
    <property type="entry name" value="4'-phosphopantetheinyl transferase"/>
    <property type="match status" value="2"/>
</dbReference>
<proteinExistence type="inferred from homology"/>
<sequence>MNANIATRHPTFDRPSLELGSTLKPGALHLWRIDTGEGGADPDRCRTLLSETQRARVEALRHDAHRARYARALAGLNRILAAYLDRPPGQIRIERSPTGKPYLDGADRRLAFSFSHSGDLALVALSTGADAALGVDCEWIRPRASLTAIARRLFDPATVAELEAAPESERLERFHIAWTALEADVKCDGRGLFRPRPPGAVAPQIAHVVPAPGYIAAVARARLPPVETWRMLELPPSDDA</sequence>
<evidence type="ECO:0008006" key="7">
    <source>
        <dbReference type="Google" id="ProtNLM"/>
    </source>
</evidence>
<dbReference type="InterPro" id="IPR050559">
    <property type="entry name" value="P-Pant_transferase_sf"/>
</dbReference>
<dbReference type="RefSeq" id="WP_213378246.1">
    <property type="nucleotide sequence ID" value="NZ_AP024563.1"/>
</dbReference>
<gene>
    <name evidence="5" type="ORF">Atep_17800</name>
</gene>
<evidence type="ECO:0000256" key="1">
    <source>
        <dbReference type="ARBA" id="ARBA00010990"/>
    </source>
</evidence>